<protein>
    <submittedName>
        <fullName evidence="1">Uncharacterized protein</fullName>
    </submittedName>
</protein>
<dbReference type="EMBL" id="ACJN02000002">
    <property type="protein sequence ID" value="EFI34707.1"/>
    <property type="molecule type" value="Genomic_DNA"/>
</dbReference>
<accession>D6SPN1</accession>
<dbReference type="RefSeq" id="WP_008870027.1">
    <property type="nucleotide sequence ID" value="NZ_ACJN02000002.1"/>
</dbReference>
<organism evidence="1 2">
    <name type="scientific">Desulfonatronospira thiodismutans ASO3-1</name>
    <dbReference type="NCBI Taxonomy" id="555779"/>
    <lineage>
        <taxon>Bacteria</taxon>
        <taxon>Pseudomonadati</taxon>
        <taxon>Thermodesulfobacteriota</taxon>
        <taxon>Desulfovibrionia</taxon>
        <taxon>Desulfovibrionales</taxon>
        <taxon>Desulfonatronovibrionaceae</taxon>
        <taxon>Desulfonatronospira</taxon>
    </lineage>
</organism>
<evidence type="ECO:0000313" key="1">
    <source>
        <dbReference type="EMBL" id="EFI34707.1"/>
    </source>
</evidence>
<keyword evidence="2" id="KW-1185">Reference proteome</keyword>
<evidence type="ECO:0000313" key="2">
    <source>
        <dbReference type="Proteomes" id="UP000005496"/>
    </source>
</evidence>
<sequence length="503" mass="57947">MATYKYPSLKFTSKEPKTSVVPLFYYVDVLEGGKSVERYEWIAPNARNSFDVYNLGFFDNNSQQQLDIGHYQNQAYKVTSLEMLKKFKEVAPESHDLISEPMLPGKDDLEEQFISKVTQLQFEKEKIKGQWTHIVTAFTEILRNHFRKAAEEASLNHSLSNFFKGLTIGRSNTTYGFFMKGIKTAYDGLGFYKKTYSGLRFKNFGMNELISYIRSHRSAYPKNRSLSFDLVPGLTKISHSKTTRRTPTGPFTITSITDKGYKGLPREYMEHIERSMKHWTTHNQKLPFLKKQNVLKPGQVFQDRFMKGQTQRPRIVHEYGFRGDGRSPLVIYLSGGLHPNAVRHYDKEDARQKFEKYRSELNQRARDKYSGHLTPHFDPYLHQHNYDAISVFLSVSRSPEVALSFVNMGGGNGNIYVVRATGAIDQEGTFKRVQYPGEAEISVAGGVDWEDIVAVRPVYNGVPANYYYMNTRNKWHQKDKQVQSDVLAALMNISYDPDLDMLI</sequence>
<proteinExistence type="predicted"/>
<comment type="caution">
    <text evidence="1">The sequence shown here is derived from an EMBL/GenBank/DDBJ whole genome shotgun (WGS) entry which is preliminary data.</text>
</comment>
<dbReference type="SUPFAM" id="SSF56399">
    <property type="entry name" value="ADP-ribosylation"/>
    <property type="match status" value="1"/>
</dbReference>
<dbReference type="AlphaFoldDB" id="D6SPN1"/>
<dbReference type="Proteomes" id="UP000005496">
    <property type="component" value="Unassembled WGS sequence"/>
</dbReference>
<name>D6SPN1_9BACT</name>
<gene>
    <name evidence="1" type="ORF">Dthio_PD2079</name>
</gene>
<dbReference type="Gene3D" id="3.90.210.10">
    <property type="entry name" value="Heat-Labile Enterotoxin, subunit A"/>
    <property type="match status" value="1"/>
</dbReference>
<reference evidence="1" key="1">
    <citation type="submission" date="2010-05" db="EMBL/GenBank/DDBJ databases">
        <title>The draft genome of Desulfonatronospira thiodismutans ASO3-1.</title>
        <authorList>
            <consortium name="US DOE Joint Genome Institute (JGI-PGF)"/>
            <person name="Lucas S."/>
            <person name="Copeland A."/>
            <person name="Lapidus A."/>
            <person name="Cheng J.-F."/>
            <person name="Bruce D."/>
            <person name="Goodwin L."/>
            <person name="Pitluck S."/>
            <person name="Chertkov O."/>
            <person name="Brettin T."/>
            <person name="Detter J.C."/>
            <person name="Han C."/>
            <person name="Land M.L."/>
            <person name="Hauser L."/>
            <person name="Kyrpides N."/>
            <person name="Mikhailova N."/>
            <person name="Muyzer G."/>
            <person name="Woyke T."/>
        </authorList>
    </citation>
    <scope>NUCLEOTIDE SEQUENCE [LARGE SCALE GENOMIC DNA]</scope>
    <source>
        <strain evidence="1">ASO3-1</strain>
    </source>
</reference>